<evidence type="ECO:0000313" key="2">
    <source>
        <dbReference type="Proteomes" id="UP000003157"/>
    </source>
</evidence>
<reference evidence="1 2" key="1">
    <citation type="submission" date="2010-12" db="EMBL/GenBank/DDBJ databases">
        <title>The Genome Sequence of Coprobacillus sp. strain 29_1.</title>
        <authorList>
            <consortium name="The Broad Institute Genome Sequencing Platform"/>
            <person name="Earl A."/>
            <person name="Ward D."/>
            <person name="Feldgarden M."/>
            <person name="Gevers D."/>
            <person name="Daigneault M."/>
            <person name="Sibley C.D."/>
            <person name="White A."/>
            <person name="Strauss J."/>
            <person name="Allen-Vercoe E."/>
            <person name="Young S.K."/>
            <person name="Zeng Q."/>
            <person name="Gargeya S."/>
            <person name="Fitzgerald M."/>
            <person name="Haas B."/>
            <person name="Abouelleil A."/>
            <person name="Alvarado L."/>
            <person name="Arachchi H.M."/>
            <person name="Berlin A."/>
            <person name="Brown A."/>
            <person name="Chapman S.B."/>
            <person name="Chen Z."/>
            <person name="Dunbar C."/>
            <person name="Freedman E."/>
            <person name="Gearin G."/>
            <person name="Gellesch M."/>
            <person name="Goldberg J."/>
            <person name="Griggs A."/>
            <person name="Gujja S."/>
            <person name="Heilman E."/>
            <person name="Heiman D."/>
            <person name="Howarth C."/>
            <person name="Larson L."/>
            <person name="Lui A."/>
            <person name="MacDonald P.J.P."/>
            <person name="Mehta T."/>
            <person name="Montmayeur A."/>
            <person name="Murphy C."/>
            <person name="Neiman D."/>
            <person name="Pearson M."/>
            <person name="Priest M."/>
            <person name="Roberts A."/>
            <person name="Saif S."/>
            <person name="Shea T."/>
            <person name="Shenoy N."/>
            <person name="Sisk P."/>
            <person name="Stolte C."/>
            <person name="Sykes S."/>
            <person name="White J."/>
            <person name="Yandava C."/>
            <person name="Nusbaum C."/>
            <person name="Birren B."/>
        </authorList>
    </citation>
    <scope>NUCLEOTIDE SEQUENCE [LARGE SCALE GENOMIC DNA]</scope>
    <source>
        <strain evidence="1 2">29_1</strain>
    </source>
</reference>
<sequence length="101" mass="11870">MKRRIEYSPNIILFQMIALLPENNFNLTLVAKLLQKERTNLYRLLTFLSTKDYDFYHIVDGKKLLTEEGIKLYTYAKVISHAYVQIQCIEKKSVPVTGTNR</sequence>
<evidence type="ECO:0000313" key="1">
    <source>
        <dbReference type="EMBL" id="EFW05888.1"/>
    </source>
</evidence>
<dbReference type="GeneID" id="78228736"/>
<organism evidence="1 2">
    <name type="scientific">Coprobacillus cateniformis</name>
    <dbReference type="NCBI Taxonomy" id="100884"/>
    <lineage>
        <taxon>Bacteria</taxon>
        <taxon>Bacillati</taxon>
        <taxon>Bacillota</taxon>
        <taxon>Erysipelotrichia</taxon>
        <taxon>Erysipelotrichales</taxon>
        <taxon>Coprobacillaceae</taxon>
        <taxon>Coprobacillus</taxon>
    </lineage>
</organism>
<dbReference type="EMBL" id="ADKX01000012">
    <property type="protein sequence ID" value="EFW05888.1"/>
    <property type="molecule type" value="Genomic_DNA"/>
</dbReference>
<evidence type="ECO:0008006" key="3">
    <source>
        <dbReference type="Google" id="ProtNLM"/>
    </source>
</evidence>
<dbReference type="AlphaFoldDB" id="E7G7W7"/>
<accession>E7G7W7</accession>
<comment type="caution">
    <text evidence="1">The sequence shown here is derived from an EMBL/GenBank/DDBJ whole genome shotgun (WGS) entry which is preliminary data.</text>
</comment>
<name>E7G7W7_9FIRM</name>
<protein>
    <recommendedName>
        <fullName evidence="3">ArnR1-like winged helix-turn-helix domain-containing protein</fullName>
    </recommendedName>
</protein>
<gene>
    <name evidence="1" type="ORF">HMPREF9488_00855</name>
</gene>
<dbReference type="RefSeq" id="WP_008787971.1">
    <property type="nucleotide sequence ID" value="NZ_AKCB01000001.1"/>
</dbReference>
<keyword evidence="2" id="KW-1185">Reference proteome</keyword>
<dbReference type="Proteomes" id="UP000003157">
    <property type="component" value="Unassembled WGS sequence"/>
</dbReference>
<proteinExistence type="predicted"/>
<dbReference type="HOGENOM" id="CLU_2286731_0_0_9"/>